<dbReference type="Pfam" id="PF08706">
    <property type="entry name" value="D5_N"/>
    <property type="match status" value="1"/>
</dbReference>
<dbReference type="STRING" id="1121950.SAMN02745243_01189"/>
<accession>A0A1M6LGN2</accession>
<proteinExistence type="predicted"/>
<sequence length="458" mass="53702">MKNEWKSIDERTRNKLEEALDQREMSANSYSQEWYEDGQVDEVTFCENFLQRMPLKCINGIFFSYDGMLPDSEVEKEIYRMVKPVLTKGISKKVKQLLEVLKLEAYSEELPVQMDRIHVNNGTYFLNGDFTEKKEFCLNRLPVKYEMKEAKPERWLKFLSELLEEDDIPTLQEYMGYCLIPSNKAQKLLIILGKGGEGKSRIGLVMRKILGTNMNVSNIQKVEHNRFARADLEYRLLMVDDDMKLEALKDTNYIKTIVTLEDKMDLERKSKQSVQGNLYVRFLCFGNGSLSALHDRSYGFYRRQIILTVKDVPPDRVDDPYLIEKLQREADDIFLWCLHGLKRLLKNEYRFTISERAKKNLHEAMESGNNIIAFMQSSGYIRLEENTTATSKNLYQAYCRWCEDNTEKPMSAKSFSGYLKENEKKYQIHYSTNILSDNGKNARGFQGIHTQIRIDSYR</sequence>
<dbReference type="Gene3D" id="3.40.50.300">
    <property type="entry name" value="P-loop containing nucleotide triphosphate hydrolases"/>
    <property type="match status" value="1"/>
</dbReference>
<evidence type="ECO:0000259" key="4">
    <source>
        <dbReference type="PROSITE" id="PS51206"/>
    </source>
</evidence>
<dbReference type="SUPFAM" id="SSF52540">
    <property type="entry name" value="P-loop containing nucleoside triphosphate hydrolases"/>
    <property type="match status" value="1"/>
</dbReference>
<dbReference type="InterPro" id="IPR014015">
    <property type="entry name" value="Helicase_SF3_DNA-vir"/>
</dbReference>
<dbReference type="GO" id="GO:0016787">
    <property type="term" value="F:hydrolase activity"/>
    <property type="evidence" value="ECO:0007669"/>
    <property type="project" value="UniProtKB-KW"/>
</dbReference>
<dbReference type="InterPro" id="IPR006500">
    <property type="entry name" value="Helicase_put_C_phage/plasmid"/>
</dbReference>
<keyword evidence="2" id="KW-0378">Hydrolase</keyword>
<dbReference type="GO" id="GO:0005524">
    <property type="term" value="F:ATP binding"/>
    <property type="evidence" value="ECO:0007669"/>
    <property type="project" value="UniProtKB-KW"/>
</dbReference>
<dbReference type="InterPro" id="IPR014818">
    <property type="entry name" value="Phage/plasmid_primase_P4_C"/>
</dbReference>
<evidence type="ECO:0000256" key="1">
    <source>
        <dbReference type="ARBA" id="ARBA00022741"/>
    </source>
</evidence>
<dbReference type="InterPro" id="IPR051620">
    <property type="entry name" value="ORF904-like_C"/>
</dbReference>
<organism evidence="5 6">
    <name type="scientific">Hespellia stercorisuis DSM 15480</name>
    <dbReference type="NCBI Taxonomy" id="1121950"/>
    <lineage>
        <taxon>Bacteria</taxon>
        <taxon>Bacillati</taxon>
        <taxon>Bacillota</taxon>
        <taxon>Clostridia</taxon>
        <taxon>Lachnospirales</taxon>
        <taxon>Lachnospiraceae</taxon>
        <taxon>Hespellia</taxon>
    </lineage>
</organism>
<keyword evidence="6" id="KW-1185">Reference proteome</keyword>
<dbReference type="PANTHER" id="PTHR35372">
    <property type="entry name" value="ATP BINDING PROTEIN-RELATED"/>
    <property type="match status" value="1"/>
</dbReference>
<dbReference type="GO" id="GO:0004386">
    <property type="term" value="F:helicase activity"/>
    <property type="evidence" value="ECO:0007669"/>
    <property type="project" value="UniProtKB-KW"/>
</dbReference>
<keyword evidence="1" id="KW-0547">Nucleotide-binding</keyword>
<dbReference type="AlphaFoldDB" id="A0A1M6LGN2"/>
<reference evidence="5 6" key="1">
    <citation type="submission" date="2016-11" db="EMBL/GenBank/DDBJ databases">
        <authorList>
            <person name="Jaros S."/>
            <person name="Januszkiewicz K."/>
            <person name="Wedrychowicz H."/>
        </authorList>
    </citation>
    <scope>NUCLEOTIDE SEQUENCE [LARGE SCALE GENOMIC DNA]</scope>
    <source>
        <strain evidence="5 6">DSM 15480</strain>
    </source>
</reference>
<evidence type="ECO:0000313" key="5">
    <source>
        <dbReference type="EMBL" id="SHJ70371.1"/>
    </source>
</evidence>
<dbReference type="PANTHER" id="PTHR35372:SF2">
    <property type="entry name" value="SF3 HELICASE DOMAIN-CONTAINING PROTEIN"/>
    <property type="match status" value="1"/>
</dbReference>
<dbReference type="PROSITE" id="PS51206">
    <property type="entry name" value="SF3_HELICASE_1"/>
    <property type="match status" value="1"/>
</dbReference>
<evidence type="ECO:0000256" key="2">
    <source>
        <dbReference type="ARBA" id="ARBA00022801"/>
    </source>
</evidence>
<dbReference type="Proteomes" id="UP000184301">
    <property type="component" value="Unassembled WGS sequence"/>
</dbReference>
<dbReference type="InterPro" id="IPR027417">
    <property type="entry name" value="P-loop_NTPase"/>
</dbReference>
<gene>
    <name evidence="5" type="ORF">SAMN02745243_01189</name>
</gene>
<feature type="domain" description="SF3 helicase" evidence="4">
    <location>
        <begin position="166"/>
        <end position="322"/>
    </location>
</feature>
<evidence type="ECO:0000313" key="6">
    <source>
        <dbReference type="Proteomes" id="UP000184301"/>
    </source>
</evidence>
<dbReference type="NCBIfam" id="TIGR01613">
    <property type="entry name" value="primase_Cterm"/>
    <property type="match status" value="1"/>
</dbReference>
<keyword evidence="3" id="KW-0067">ATP-binding</keyword>
<evidence type="ECO:0000256" key="3">
    <source>
        <dbReference type="ARBA" id="ARBA00022840"/>
    </source>
</evidence>
<name>A0A1M6LGN2_9FIRM</name>
<dbReference type="InterPro" id="IPR045455">
    <property type="entry name" value="NrS-1_pol-like_helicase"/>
</dbReference>
<dbReference type="EMBL" id="FQZY01000014">
    <property type="protein sequence ID" value="SHJ70371.1"/>
    <property type="molecule type" value="Genomic_DNA"/>
</dbReference>
<keyword evidence="5" id="KW-0347">Helicase</keyword>
<dbReference type="Pfam" id="PF19263">
    <property type="entry name" value="DUF5906"/>
    <property type="match status" value="1"/>
</dbReference>
<protein>
    <submittedName>
        <fullName evidence="5">Putative DNA primase/helicase</fullName>
    </submittedName>
</protein>